<reference evidence="1 2" key="1">
    <citation type="submission" date="2023-08" db="EMBL/GenBank/DDBJ databases">
        <title>Whole Genome exploration of the biotechnological potential of heavy metal resistant bacteria.</title>
        <authorList>
            <person name="Adeniji A."/>
            <person name="Ayangbenro A."/>
        </authorList>
    </citation>
    <scope>NUCLEOTIDE SEQUENCE [LARGE SCALE GENOMIC DNA]</scope>
    <source>
        <strain evidence="1 2">ABS_30</strain>
    </source>
</reference>
<evidence type="ECO:0000313" key="1">
    <source>
        <dbReference type="EMBL" id="MDP8571098.1"/>
    </source>
</evidence>
<sequence length="41" mass="3998">MAGSSGKGASLPAFSGVMLLAGNVAAIYKQALPTPHGLEAL</sequence>
<evidence type="ECO:0000313" key="2">
    <source>
        <dbReference type="Proteomes" id="UP001228468"/>
    </source>
</evidence>
<comment type="caution">
    <text evidence="1">The sequence shown here is derived from an EMBL/GenBank/DDBJ whole genome shotgun (WGS) entry which is preliminary data.</text>
</comment>
<dbReference type="Proteomes" id="UP001228468">
    <property type="component" value="Unassembled WGS sequence"/>
</dbReference>
<dbReference type="EMBL" id="JAVCAN010000001">
    <property type="protein sequence ID" value="MDP8571098.1"/>
    <property type="molecule type" value="Genomic_DNA"/>
</dbReference>
<accession>A0ABT9JXE7</accession>
<name>A0ABT9JXE7_9PSED</name>
<dbReference type="RefSeq" id="WP_263596261.1">
    <property type="nucleotide sequence ID" value="NZ_JAVCAN010000001.1"/>
</dbReference>
<gene>
    <name evidence="1" type="ORF">RAM78_01670</name>
</gene>
<organism evidence="1 2">
    <name type="scientific">Pseudomonas iranensis</name>
    <dbReference type="NCBI Taxonomy" id="2745503"/>
    <lineage>
        <taxon>Bacteria</taxon>
        <taxon>Pseudomonadati</taxon>
        <taxon>Pseudomonadota</taxon>
        <taxon>Gammaproteobacteria</taxon>
        <taxon>Pseudomonadales</taxon>
        <taxon>Pseudomonadaceae</taxon>
        <taxon>Pseudomonas</taxon>
    </lineage>
</organism>
<keyword evidence="2" id="KW-1185">Reference proteome</keyword>
<proteinExistence type="predicted"/>
<protein>
    <submittedName>
        <fullName evidence="1">Uncharacterized protein</fullName>
    </submittedName>
</protein>